<dbReference type="EMBL" id="HBUF01672889">
    <property type="protein sequence ID" value="CAG6790780.1"/>
    <property type="molecule type" value="Transcribed_RNA"/>
</dbReference>
<name>A0A8D9BXE2_9HEMI</name>
<dbReference type="AlphaFoldDB" id="A0A8D9BXE2"/>
<evidence type="ECO:0000313" key="1">
    <source>
        <dbReference type="EMBL" id="CAG6790780.1"/>
    </source>
</evidence>
<dbReference type="EMBL" id="HBUF01480204">
    <property type="protein sequence ID" value="CAG6744964.1"/>
    <property type="molecule type" value="Transcribed_RNA"/>
</dbReference>
<dbReference type="EMBL" id="HBUF01672888">
    <property type="protein sequence ID" value="CAG6790779.1"/>
    <property type="molecule type" value="Transcribed_RNA"/>
</dbReference>
<reference evidence="1" key="1">
    <citation type="submission" date="2021-05" db="EMBL/GenBank/DDBJ databases">
        <authorList>
            <person name="Alioto T."/>
            <person name="Alioto T."/>
            <person name="Gomez Garrido J."/>
        </authorList>
    </citation>
    <scope>NUCLEOTIDE SEQUENCE</scope>
</reference>
<dbReference type="EMBL" id="HBUF01330220">
    <property type="protein sequence ID" value="CAG6696842.1"/>
    <property type="molecule type" value="Transcribed_RNA"/>
</dbReference>
<protein>
    <submittedName>
        <fullName evidence="1">Uncharacterized protein</fullName>
    </submittedName>
</protein>
<sequence length="134" mass="15568">MLLSSFPNLLSAHNCQLNFVEVGLSFPSHIKQAYKEAQKHYQLSNFIEKHYQLKYSFHPQPKAITKPVGKQHLKQLHLNHIRTSSTRQEQYPRGAPSRSYIINMKETIMEIKATIPQPSRMTAVRKLPILKFSI</sequence>
<proteinExistence type="predicted"/>
<organism evidence="1">
    <name type="scientific">Cacopsylla melanoneura</name>
    <dbReference type="NCBI Taxonomy" id="428564"/>
    <lineage>
        <taxon>Eukaryota</taxon>
        <taxon>Metazoa</taxon>
        <taxon>Ecdysozoa</taxon>
        <taxon>Arthropoda</taxon>
        <taxon>Hexapoda</taxon>
        <taxon>Insecta</taxon>
        <taxon>Pterygota</taxon>
        <taxon>Neoptera</taxon>
        <taxon>Paraneoptera</taxon>
        <taxon>Hemiptera</taxon>
        <taxon>Sternorrhyncha</taxon>
        <taxon>Psylloidea</taxon>
        <taxon>Psyllidae</taxon>
        <taxon>Psyllinae</taxon>
        <taxon>Cacopsylla</taxon>
    </lineage>
</organism>
<dbReference type="EMBL" id="HBUF01167067">
    <property type="protein sequence ID" value="CAG6651324.1"/>
    <property type="molecule type" value="Transcribed_RNA"/>
</dbReference>
<accession>A0A8D9BXE2</accession>